<proteinExistence type="predicted"/>
<accession>A0ACB8S122</accession>
<comment type="caution">
    <text evidence="1">The sequence shown here is derived from an EMBL/GenBank/DDBJ whole genome shotgun (WGS) entry which is preliminary data.</text>
</comment>
<sequence length="111" mass="12347">MLRGGFLKQMTDIEDKDNAGIRQWPLAALTVLQLGNMRLAQGDGLLSWLRGRANAGYPLADLTLFVCEADHAYLERLRAVPGQVVHQSEREPEKKGDVARTDCRRSDATIV</sequence>
<evidence type="ECO:0000313" key="2">
    <source>
        <dbReference type="Proteomes" id="UP000814033"/>
    </source>
</evidence>
<evidence type="ECO:0000313" key="1">
    <source>
        <dbReference type="EMBL" id="KAI0049690.1"/>
    </source>
</evidence>
<gene>
    <name evidence="1" type="ORF">FA95DRAFT_817694</name>
</gene>
<reference evidence="1" key="1">
    <citation type="submission" date="2021-02" db="EMBL/GenBank/DDBJ databases">
        <authorList>
            <consortium name="DOE Joint Genome Institute"/>
            <person name="Ahrendt S."/>
            <person name="Looney B.P."/>
            <person name="Miyauchi S."/>
            <person name="Morin E."/>
            <person name="Drula E."/>
            <person name="Courty P.E."/>
            <person name="Chicoki N."/>
            <person name="Fauchery L."/>
            <person name="Kohler A."/>
            <person name="Kuo A."/>
            <person name="Labutti K."/>
            <person name="Pangilinan J."/>
            <person name="Lipzen A."/>
            <person name="Riley R."/>
            <person name="Andreopoulos W."/>
            <person name="He G."/>
            <person name="Johnson J."/>
            <person name="Barry K.W."/>
            <person name="Grigoriev I.V."/>
            <person name="Nagy L."/>
            <person name="Hibbett D."/>
            <person name="Henrissat B."/>
            <person name="Matheny P.B."/>
            <person name="Labbe J."/>
            <person name="Martin F."/>
        </authorList>
    </citation>
    <scope>NUCLEOTIDE SEQUENCE</scope>
    <source>
        <strain evidence="1">FP105234-sp</strain>
    </source>
</reference>
<organism evidence="1 2">
    <name type="scientific">Auriscalpium vulgare</name>
    <dbReference type="NCBI Taxonomy" id="40419"/>
    <lineage>
        <taxon>Eukaryota</taxon>
        <taxon>Fungi</taxon>
        <taxon>Dikarya</taxon>
        <taxon>Basidiomycota</taxon>
        <taxon>Agaricomycotina</taxon>
        <taxon>Agaricomycetes</taxon>
        <taxon>Russulales</taxon>
        <taxon>Auriscalpiaceae</taxon>
        <taxon>Auriscalpium</taxon>
    </lineage>
</organism>
<protein>
    <submittedName>
        <fullName evidence="1">Uncharacterized protein</fullName>
    </submittedName>
</protein>
<dbReference type="EMBL" id="MU275870">
    <property type="protein sequence ID" value="KAI0049690.1"/>
    <property type="molecule type" value="Genomic_DNA"/>
</dbReference>
<dbReference type="Proteomes" id="UP000814033">
    <property type="component" value="Unassembled WGS sequence"/>
</dbReference>
<keyword evidence="2" id="KW-1185">Reference proteome</keyword>
<name>A0ACB8S122_9AGAM</name>
<reference evidence="1" key="2">
    <citation type="journal article" date="2022" name="New Phytol.">
        <title>Evolutionary transition to the ectomycorrhizal habit in the genomes of a hyperdiverse lineage of mushroom-forming fungi.</title>
        <authorList>
            <person name="Looney B."/>
            <person name="Miyauchi S."/>
            <person name="Morin E."/>
            <person name="Drula E."/>
            <person name="Courty P.E."/>
            <person name="Kohler A."/>
            <person name="Kuo A."/>
            <person name="LaButti K."/>
            <person name="Pangilinan J."/>
            <person name="Lipzen A."/>
            <person name="Riley R."/>
            <person name="Andreopoulos W."/>
            <person name="He G."/>
            <person name="Johnson J."/>
            <person name="Nolan M."/>
            <person name="Tritt A."/>
            <person name="Barry K.W."/>
            <person name="Grigoriev I.V."/>
            <person name="Nagy L.G."/>
            <person name="Hibbett D."/>
            <person name="Henrissat B."/>
            <person name="Matheny P.B."/>
            <person name="Labbe J."/>
            <person name="Martin F.M."/>
        </authorList>
    </citation>
    <scope>NUCLEOTIDE SEQUENCE</scope>
    <source>
        <strain evidence="1">FP105234-sp</strain>
    </source>
</reference>